<protein>
    <submittedName>
        <fullName evidence="3">Late nodulin</fullName>
    </submittedName>
</protein>
<organism evidence="3 5">
    <name type="scientific">Medicago truncatula</name>
    <name type="common">Barrel medic</name>
    <name type="synonym">Medicago tribuloides</name>
    <dbReference type="NCBI Taxonomy" id="3880"/>
    <lineage>
        <taxon>Eukaryota</taxon>
        <taxon>Viridiplantae</taxon>
        <taxon>Streptophyta</taxon>
        <taxon>Embryophyta</taxon>
        <taxon>Tracheophyta</taxon>
        <taxon>Spermatophyta</taxon>
        <taxon>Magnoliopsida</taxon>
        <taxon>eudicotyledons</taxon>
        <taxon>Gunneridae</taxon>
        <taxon>Pentapetalae</taxon>
        <taxon>rosids</taxon>
        <taxon>fabids</taxon>
        <taxon>Fabales</taxon>
        <taxon>Fabaceae</taxon>
        <taxon>Papilionoideae</taxon>
        <taxon>50 kb inversion clade</taxon>
        <taxon>NPAAA clade</taxon>
        <taxon>Hologalegina</taxon>
        <taxon>IRL clade</taxon>
        <taxon>Trifolieae</taxon>
        <taxon>Medicago</taxon>
    </lineage>
</organism>
<reference evidence="3 5" key="2">
    <citation type="journal article" date="2014" name="BMC Genomics">
        <title>An improved genome release (version Mt4.0) for the model legume Medicago truncatula.</title>
        <authorList>
            <person name="Tang H."/>
            <person name="Krishnakumar V."/>
            <person name="Bidwell S."/>
            <person name="Rosen B."/>
            <person name="Chan A."/>
            <person name="Zhou S."/>
            <person name="Gentzbittel L."/>
            <person name="Childs K.L."/>
            <person name="Yandell M."/>
            <person name="Gundlach H."/>
            <person name="Mayer K.F."/>
            <person name="Schwartz D.C."/>
            <person name="Town C.D."/>
        </authorList>
    </citation>
    <scope>GENOME REANNOTATION</scope>
    <source>
        <strain evidence="4 5">cv. Jemalong A17</strain>
    </source>
</reference>
<dbReference type="Proteomes" id="UP000002051">
    <property type="component" value="Unassembled WGS sequence"/>
</dbReference>
<name>G7L3W5_MEDTR</name>
<reference evidence="4" key="3">
    <citation type="submission" date="2015-04" db="UniProtKB">
        <authorList>
            <consortium name="EnsemblPlants"/>
        </authorList>
    </citation>
    <scope>IDENTIFICATION</scope>
    <source>
        <strain evidence="4">cv. Jemalong A17</strain>
    </source>
</reference>
<evidence type="ECO:0000313" key="3">
    <source>
        <dbReference type="EMBL" id="AES81904.1"/>
    </source>
</evidence>
<feature type="transmembrane region" description="Helical" evidence="1">
    <location>
        <begin position="7"/>
        <end position="28"/>
    </location>
</feature>
<dbReference type="GO" id="GO:0046872">
    <property type="term" value="F:metal ion binding"/>
    <property type="evidence" value="ECO:0007669"/>
    <property type="project" value="InterPro"/>
</dbReference>
<dbReference type="HOGENOM" id="CLU_181053_0_0_1"/>
<proteinExistence type="predicted"/>
<gene>
    <name evidence="3" type="ordered locus">MTR_7g102155</name>
</gene>
<keyword evidence="5" id="KW-1185">Reference proteome</keyword>
<dbReference type="EnsemblPlants" id="AES81904">
    <property type="protein sequence ID" value="AES81904"/>
    <property type="gene ID" value="MTR_7g102155"/>
</dbReference>
<dbReference type="EMBL" id="CM001223">
    <property type="protein sequence ID" value="AES81904.1"/>
    <property type="molecule type" value="Genomic_DNA"/>
</dbReference>
<dbReference type="AlphaFoldDB" id="G7L3W5"/>
<sequence>MVKILKFADALIIFLSLIVLVTSNVILITDRVFCLTSKDCRCHKCFAREVPKCFLFMCVCYRI</sequence>
<reference evidence="3 5" key="1">
    <citation type="journal article" date="2011" name="Nature">
        <title>The Medicago genome provides insight into the evolution of rhizobial symbioses.</title>
        <authorList>
            <person name="Young N.D."/>
            <person name="Debelle F."/>
            <person name="Oldroyd G.E."/>
            <person name="Geurts R."/>
            <person name="Cannon S.B."/>
            <person name="Udvardi M.K."/>
            <person name="Benedito V.A."/>
            <person name="Mayer K.F."/>
            <person name="Gouzy J."/>
            <person name="Schoof H."/>
            <person name="Van de Peer Y."/>
            <person name="Proost S."/>
            <person name="Cook D.R."/>
            <person name="Meyers B.C."/>
            <person name="Spannagl M."/>
            <person name="Cheung F."/>
            <person name="De Mita S."/>
            <person name="Krishnakumar V."/>
            <person name="Gundlach H."/>
            <person name="Zhou S."/>
            <person name="Mudge J."/>
            <person name="Bharti A.K."/>
            <person name="Murray J.D."/>
            <person name="Naoumkina M.A."/>
            <person name="Rosen B."/>
            <person name="Silverstein K.A."/>
            <person name="Tang H."/>
            <person name="Rombauts S."/>
            <person name="Zhao P.X."/>
            <person name="Zhou P."/>
            <person name="Barbe V."/>
            <person name="Bardou P."/>
            <person name="Bechner M."/>
            <person name="Bellec A."/>
            <person name="Berger A."/>
            <person name="Berges H."/>
            <person name="Bidwell S."/>
            <person name="Bisseling T."/>
            <person name="Choisne N."/>
            <person name="Couloux A."/>
            <person name="Denny R."/>
            <person name="Deshpande S."/>
            <person name="Dai X."/>
            <person name="Doyle J.J."/>
            <person name="Dudez A.M."/>
            <person name="Farmer A.D."/>
            <person name="Fouteau S."/>
            <person name="Franken C."/>
            <person name="Gibelin C."/>
            <person name="Gish J."/>
            <person name="Goldstein S."/>
            <person name="Gonzalez A.J."/>
            <person name="Green P.J."/>
            <person name="Hallab A."/>
            <person name="Hartog M."/>
            <person name="Hua A."/>
            <person name="Humphray S.J."/>
            <person name="Jeong D.H."/>
            <person name="Jing Y."/>
            <person name="Jocker A."/>
            <person name="Kenton S.M."/>
            <person name="Kim D.J."/>
            <person name="Klee K."/>
            <person name="Lai H."/>
            <person name="Lang C."/>
            <person name="Lin S."/>
            <person name="Macmil S.L."/>
            <person name="Magdelenat G."/>
            <person name="Matthews L."/>
            <person name="McCorrison J."/>
            <person name="Monaghan E.L."/>
            <person name="Mun J.H."/>
            <person name="Najar F.Z."/>
            <person name="Nicholson C."/>
            <person name="Noirot C."/>
            <person name="O'Bleness M."/>
            <person name="Paule C.R."/>
            <person name="Poulain J."/>
            <person name="Prion F."/>
            <person name="Qin B."/>
            <person name="Qu C."/>
            <person name="Retzel E.F."/>
            <person name="Riddle C."/>
            <person name="Sallet E."/>
            <person name="Samain S."/>
            <person name="Samson N."/>
            <person name="Sanders I."/>
            <person name="Saurat O."/>
            <person name="Scarpelli C."/>
            <person name="Schiex T."/>
            <person name="Segurens B."/>
            <person name="Severin A.J."/>
            <person name="Sherrier D.J."/>
            <person name="Shi R."/>
            <person name="Sims S."/>
            <person name="Singer S.R."/>
            <person name="Sinharoy S."/>
            <person name="Sterck L."/>
            <person name="Viollet A."/>
            <person name="Wang B.B."/>
            <person name="Wang K."/>
            <person name="Wang M."/>
            <person name="Wang X."/>
            <person name="Warfsmann J."/>
            <person name="Weissenbach J."/>
            <person name="White D.D."/>
            <person name="White J.D."/>
            <person name="Wiley G.B."/>
            <person name="Wincker P."/>
            <person name="Xing Y."/>
            <person name="Yang L."/>
            <person name="Yao Z."/>
            <person name="Ying F."/>
            <person name="Zhai J."/>
            <person name="Zhou L."/>
            <person name="Zuber A."/>
            <person name="Denarie J."/>
            <person name="Dixon R.A."/>
            <person name="May G.D."/>
            <person name="Schwartz D.C."/>
            <person name="Rogers J."/>
            <person name="Quetier F."/>
            <person name="Town C.D."/>
            <person name="Roe B.A."/>
        </authorList>
    </citation>
    <scope>NUCLEOTIDE SEQUENCE [LARGE SCALE GENOMIC DNA]</scope>
    <source>
        <strain evidence="3">A17</strain>
        <strain evidence="4 5">cv. Jemalong A17</strain>
    </source>
</reference>
<evidence type="ECO:0000313" key="5">
    <source>
        <dbReference type="Proteomes" id="UP000002051"/>
    </source>
</evidence>
<evidence type="ECO:0000313" key="4">
    <source>
        <dbReference type="EnsemblPlants" id="AES81904"/>
    </source>
</evidence>
<dbReference type="Pfam" id="PF07127">
    <property type="entry name" value="Nodulin_late"/>
    <property type="match status" value="1"/>
</dbReference>
<accession>G7L3W5</accession>
<feature type="domain" description="Late nodulin" evidence="2">
    <location>
        <begin position="1"/>
        <end position="58"/>
    </location>
</feature>
<dbReference type="PaxDb" id="3880-AES81904"/>
<evidence type="ECO:0000259" key="2">
    <source>
        <dbReference type="Pfam" id="PF07127"/>
    </source>
</evidence>
<keyword evidence="1" id="KW-0812">Transmembrane</keyword>
<keyword evidence="1" id="KW-0472">Membrane</keyword>
<evidence type="ECO:0000256" key="1">
    <source>
        <dbReference type="SAM" id="Phobius"/>
    </source>
</evidence>
<dbReference type="InterPro" id="IPR009810">
    <property type="entry name" value="Nodulin_late_dom"/>
</dbReference>
<keyword evidence="1" id="KW-1133">Transmembrane helix</keyword>